<evidence type="ECO:0000256" key="1">
    <source>
        <dbReference type="SAM" id="MobiDB-lite"/>
    </source>
</evidence>
<accession>A0AAW0ADE9</accession>
<comment type="caution">
    <text evidence="2">The sequence shown here is derived from an EMBL/GenBank/DDBJ whole genome shotgun (WGS) entry which is preliminary data.</text>
</comment>
<evidence type="ECO:0000313" key="2">
    <source>
        <dbReference type="EMBL" id="KAK7007276.1"/>
    </source>
</evidence>
<feature type="compositionally biased region" description="Basic and acidic residues" evidence="1">
    <location>
        <begin position="85"/>
        <end position="112"/>
    </location>
</feature>
<organism evidence="2 3">
    <name type="scientific">Favolaschia claudopus</name>
    <dbReference type="NCBI Taxonomy" id="2862362"/>
    <lineage>
        <taxon>Eukaryota</taxon>
        <taxon>Fungi</taxon>
        <taxon>Dikarya</taxon>
        <taxon>Basidiomycota</taxon>
        <taxon>Agaricomycotina</taxon>
        <taxon>Agaricomycetes</taxon>
        <taxon>Agaricomycetidae</taxon>
        <taxon>Agaricales</taxon>
        <taxon>Marasmiineae</taxon>
        <taxon>Mycenaceae</taxon>
        <taxon>Favolaschia</taxon>
    </lineage>
</organism>
<feature type="compositionally biased region" description="Low complexity" evidence="1">
    <location>
        <begin position="118"/>
        <end position="136"/>
    </location>
</feature>
<feature type="compositionally biased region" description="Pro residues" evidence="1">
    <location>
        <begin position="161"/>
        <end position="171"/>
    </location>
</feature>
<evidence type="ECO:0000313" key="3">
    <source>
        <dbReference type="Proteomes" id="UP001362999"/>
    </source>
</evidence>
<sequence>MALFSQSSLGPCRSPDCSMTSRRAVIKDCKVGYTRSGQPFFYLSESEESSETQSSDSSETETDDDGSDAMDTDNDPSLYEFNPTDSDREQFHKPDPFPPREKFPYPEAHTQREQPFNSPRASSPPTASSSGSSSGPQPSPSRPQPNLTYRGSTSHASNTVPTPPPPPPPAEPSSNLNLVSSDNGAQSGDICKPESWVYVQRAQNSAPTAVRIVEILAREGAASLKYPGNVAVIENSFFVLDVKDPRLNMPVLVPAQVDSILVYPKEILLALNAQHDCVSCKCTAAAVPIHQERITTSPTELRVSHSPEQRFLINMHALHNAHLIRDVLPRSLTAPTPYLQDLAASYPGQLRAFGKRDRPNAPKLRQKPKQHGVSEHICCCWRVVLWCTSHKHH</sequence>
<feature type="compositionally biased region" description="Polar residues" evidence="1">
    <location>
        <begin position="173"/>
        <end position="185"/>
    </location>
</feature>
<reference evidence="2 3" key="1">
    <citation type="journal article" date="2024" name="J Genomics">
        <title>Draft genome sequencing and assembly of Favolaschia claudopus CIRM-BRFM 2984 isolated from oak limbs.</title>
        <authorList>
            <person name="Navarro D."/>
            <person name="Drula E."/>
            <person name="Chaduli D."/>
            <person name="Cazenave R."/>
            <person name="Ahrendt S."/>
            <person name="Wang J."/>
            <person name="Lipzen A."/>
            <person name="Daum C."/>
            <person name="Barry K."/>
            <person name="Grigoriev I.V."/>
            <person name="Favel A."/>
            <person name="Rosso M.N."/>
            <person name="Martin F."/>
        </authorList>
    </citation>
    <scope>NUCLEOTIDE SEQUENCE [LARGE SCALE GENOMIC DNA]</scope>
    <source>
        <strain evidence="2 3">CIRM-BRFM 2984</strain>
    </source>
</reference>
<feature type="compositionally biased region" description="Polar residues" evidence="1">
    <location>
        <begin position="146"/>
        <end position="160"/>
    </location>
</feature>
<name>A0AAW0ADE9_9AGAR</name>
<gene>
    <name evidence="2" type="ORF">R3P38DRAFT_3212995</name>
</gene>
<protein>
    <submittedName>
        <fullName evidence="2">Uncharacterized protein</fullName>
    </submittedName>
</protein>
<feature type="region of interest" description="Disordered" evidence="1">
    <location>
        <begin position="42"/>
        <end position="185"/>
    </location>
</feature>
<dbReference type="EMBL" id="JAWWNJ010000072">
    <property type="protein sequence ID" value="KAK7007276.1"/>
    <property type="molecule type" value="Genomic_DNA"/>
</dbReference>
<dbReference type="Proteomes" id="UP001362999">
    <property type="component" value="Unassembled WGS sequence"/>
</dbReference>
<keyword evidence="3" id="KW-1185">Reference proteome</keyword>
<feature type="compositionally biased region" description="Acidic residues" evidence="1">
    <location>
        <begin position="58"/>
        <end position="74"/>
    </location>
</feature>
<dbReference type="AlphaFoldDB" id="A0AAW0ADE9"/>
<proteinExistence type="predicted"/>